<dbReference type="Proteomes" id="UP001162483">
    <property type="component" value="Unassembled WGS sequence"/>
</dbReference>
<proteinExistence type="predicted"/>
<reference evidence="1" key="1">
    <citation type="submission" date="2023-05" db="EMBL/GenBank/DDBJ databases">
        <authorList>
            <person name="Stuckert A."/>
        </authorList>
    </citation>
    <scope>NUCLEOTIDE SEQUENCE</scope>
</reference>
<keyword evidence="2" id="KW-1185">Reference proteome</keyword>
<evidence type="ECO:0000313" key="2">
    <source>
        <dbReference type="Proteomes" id="UP001162483"/>
    </source>
</evidence>
<comment type="caution">
    <text evidence="1">The sequence shown here is derived from an EMBL/GenBank/DDBJ whole genome shotgun (WGS) entry which is preliminary data.</text>
</comment>
<organism evidence="1 2">
    <name type="scientific">Staurois parvus</name>
    <dbReference type="NCBI Taxonomy" id="386267"/>
    <lineage>
        <taxon>Eukaryota</taxon>
        <taxon>Metazoa</taxon>
        <taxon>Chordata</taxon>
        <taxon>Craniata</taxon>
        <taxon>Vertebrata</taxon>
        <taxon>Euteleostomi</taxon>
        <taxon>Amphibia</taxon>
        <taxon>Batrachia</taxon>
        <taxon>Anura</taxon>
        <taxon>Neobatrachia</taxon>
        <taxon>Ranoidea</taxon>
        <taxon>Ranidae</taxon>
        <taxon>Staurois</taxon>
    </lineage>
</organism>
<sequence>MEQMAVASTFSCDVLLKASCFCKCVGHFGSNTKFQGRTDHLETRALPGARDAPSTFFIGFFEFGQGHSGPMIPYCPG</sequence>
<evidence type="ECO:0000313" key="1">
    <source>
        <dbReference type="EMBL" id="CAI9584320.1"/>
    </source>
</evidence>
<gene>
    <name evidence="1" type="ORF">SPARVUS_LOCUS9990590</name>
</gene>
<protein>
    <submittedName>
        <fullName evidence="1">Uncharacterized protein</fullName>
    </submittedName>
</protein>
<name>A0ABN9EHJ7_9NEOB</name>
<accession>A0ABN9EHJ7</accession>
<feature type="non-terminal residue" evidence="1">
    <location>
        <position position="77"/>
    </location>
</feature>
<dbReference type="EMBL" id="CATNWA010015539">
    <property type="protein sequence ID" value="CAI9584320.1"/>
    <property type="molecule type" value="Genomic_DNA"/>
</dbReference>